<dbReference type="GO" id="GO:0016020">
    <property type="term" value="C:membrane"/>
    <property type="evidence" value="ECO:0007669"/>
    <property type="project" value="InterPro"/>
</dbReference>
<gene>
    <name evidence="4" type="ORF">H6X83_07400</name>
</gene>
<evidence type="ECO:0000256" key="3">
    <source>
        <dbReference type="SAM" id="Phobius"/>
    </source>
</evidence>
<dbReference type="Pfam" id="PF07155">
    <property type="entry name" value="ECF-ribofla_trS"/>
    <property type="match status" value="1"/>
</dbReference>
<evidence type="ECO:0000256" key="2">
    <source>
        <dbReference type="ARBA" id="ARBA00022989"/>
    </source>
</evidence>
<dbReference type="Proteomes" id="UP000516046">
    <property type="component" value="Chromosome"/>
</dbReference>
<dbReference type="PANTHER" id="PTHR37815:SF3">
    <property type="entry name" value="UPF0397 PROTEIN SPR0429"/>
    <property type="match status" value="1"/>
</dbReference>
<dbReference type="AlphaFoldDB" id="A0A7G9WDP4"/>
<feature type="transmembrane region" description="Helical" evidence="3">
    <location>
        <begin position="130"/>
        <end position="147"/>
    </location>
</feature>
<dbReference type="InterPro" id="IPR009825">
    <property type="entry name" value="ECF_substrate-spec-like"/>
</dbReference>
<feature type="transmembrane region" description="Helical" evidence="3">
    <location>
        <begin position="66"/>
        <end position="86"/>
    </location>
</feature>
<name>A0A7G9WDP4_9FIRM</name>
<dbReference type="EMBL" id="CP060696">
    <property type="protein sequence ID" value="QNO16806.1"/>
    <property type="molecule type" value="Genomic_DNA"/>
</dbReference>
<protein>
    <submittedName>
        <fullName evidence="4">ECF transporter S component</fullName>
    </submittedName>
</protein>
<feature type="transmembrane region" description="Helical" evidence="3">
    <location>
        <begin position="159"/>
        <end position="175"/>
    </location>
</feature>
<organism evidence="4 5">
    <name type="scientific">Caproicibacterium amylolyticum</name>
    <dbReference type="NCBI Taxonomy" id="2766537"/>
    <lineage>
        <taxon>Bacteria</taxon>
        <taxon>Bacillati</taxon>
        <taxon>Bacillota</taxon>
        <taxon>Clostridia</taxon>
        <taxon>Eubacteriales</taxon>
        <taxon>Oscillospiraceae</taxon>
        <taxon>Caproicibacterium</taxon>
    </lineage>
</organism>
<sequence length="241" mass="25853">MAEKFQIKKSSIASAVCIAAVILLLIFGGRVFGNQQYYAVSLMVILLSMVPFFLAFESRKPQAREVVTLAVMCALAVASRAVFIWLPHFKPMTAIIMIAGAAFGAEAGFLTGAVSAFVSNFLFGQGPWTPWQMLAFGIAGFLVGLLCNKGILSKKRIPLSIFGGIAVLVLIGPILDTSTLFMTAASVTQESAAAVYLSGLPVNAVHALATFLTLLLVSQPLFEKLDRIKLKYGIMEADREV</sequence>
<keyword evidence="5" id="KW-1185">Reference proteome</keyword>
<evidence type="ECO:0000256" key="1">
    <source>
        <dbReference type="ARBA" id="ARBA00022692"/>
    </source>
</evidence>
<dbReference type="Gene3D" id="1.10.1760.20">
    <property type="match status" value="1"/>
</dbReference>
<dbReference type="RefSeq" id="WP_212505873.1">
    <property type="nucleotide sequence ID" value="NZ_CP060696.1"/>
</dbReference>
<keyword evidence="2 3" id="KW-1133">Transmembrane helix</keyword>
<keyword evidence="1 3" id="KW-0812">Transmembrane</keyword>
<accession>A0A7G9WDP4</accession>
<dbReference type="PANTHER" id="PTHR37815">
    <property type="entry name" value="UPF0397 PROTEIN BC_2624-RELATED"/>
    <property type="match status" value="1"/>
</dbReference>
<feature type="transmembrane region" description="Helical" evidence="3">
    <location>
        <begin position="195"/>
        <end position="217"/>
    </location>
</feature>
<feature type="transmembrane region" description="Helical" evidence="3">
    <location>
        <begin position="37"/>
        <end position="54"/>
    </location>
</feature>
<feature type="transmembrane region" description="Helical" evidence="3">
    <location>
        <begin position="93"/>
        <end position="118"/>
    </location>
</feature>
<keyword evidence="3" id="KW-0472">Membrane</keyword>
<dbReference type="KEGG" id="caml:H6X83_07400"/>
<evidence type="ECO:0000313" key="4">
    <source>
        <dbReference type="EMBL" id="QNO16806.1"/>
    </source>
</evidence>
<reference evidence="4 5" key="1">
    <citation type="submission" date="2020-08" db="EMBL/GenBank/DDBJ databases">
        <authorList>
            <person name="Ren C."/>
            <person name="Gu Y."/>
            <person name="Xu Y."/>
        </authorList>
    </citation>
    <scope>NUCLEOTIDE SEQUENCE [LARGE SCALE GENOMIC DNA]</scope>
    <source>
        <strain evidence="4 5">LBM18003</strain>
    </source>
</reference>
<evidence type="ECO:0000313" key="5">
    <source>
        <dbReference type="Proteomes" id="UP000516046"/>
    </source>
</evidence>
<feature type="transmembrane region" description="Helical" evidence="3">
    <location>
        <begin position="12"/>
        <end position="32"/>
    </location>
</feature>
<proteinExistence type="predicted"/>